<sequence>MINLIEKQIVLLDRIVQVSVCRTECGIQVLIAGGDRSHIGAVSIVDEKSNLISHVFEGHKDHVISDRWAVKLYERFLVPVVVSAGIHYDKITPDGIKTVIEEIEKLLEEVMAYE</sequence>
<dbReference type="InterPro" id="IPR048844">
    <property type="entry name" value="LpdD_chaperone-like"/>
</dbReference>
<dbReference type="Proteomes" id="UP000095350">
    <property type="component" value="Unassembled WGS sequence"/>
</dbReference>
<evidence type="ECO:0000313" key="4">
    <source>
        <dbReference type="Proteomes" id="UP000095350"/>
    </source>
</evidence>
<reference evidence="2 4" key="1">
    <citation type="submission" date="2015-09" db="EMBL/GenBank/DDBJ databases">
        <authorList>
            <consortium name="Pathogen Informatics"/>
        </authorList>
    </citation>
    <scope>NUCLEOTIDE SEQUENCE [LARGE SCALE GENOMIC DNA]</scope>
    <source>
        <strain evidence="2 4">2789STDY5834960</strain>
    </source>
</reference>
<dbReference type="EMBL" id="CYXZ01000013">
    <property type="protein sequence ID" value="CUN10932.1"/>
    <property type="molecule type" value="Genomic_DNA"/>
</dbReference>
<accession>A0A173U797</accession>
<dbReference type="EMBL" id="QRID01000033">
    <property type="protein sequence ID" value="RHG24494.1"/>
    <property type="molecule type" value="Genomic_DNA"/>
</dbReference>
<reference evidence="3 5" key="2">
    <citation type="submission" date="2018-08" db="EMBL/GenBank/DDBJ databases">
        <title>A genome reference for cultivated species of the human gut microbiota.</title>
        <authorList>
            <person name="Zou Y."/>
            <person name="Xue W."/>
            <person name="Luo G."/>
        </authorList>
    </citation>
    <scope>NUCLEOTIDE SEQUENCE [LARGE SCALE GENOMIC DNA]</scope>
    <source>
        <strain evidence="3 5">AM22-21LB</strain>
    </source>
</reference>
<dbReference type="Pfam" id="PF21758">
    <property type="entry name" value="PAC_bac"/>
    <property type="match status" value="1"/>
</dbReference>
<evidence type="ECO:0000313" key="5">
    <source>
        <dbReference type="Proteomes" id="UP000284051"/>
    </source>
</evidence>
<dbReference type="PaxDb" id="166486-ERS852572_01954"/>
<organism evidence="2 4">
    <name type="scientific">Roseburia intestinalis</name>
    <dbReference type="NCBI Taxonomy" id="166486"/>
    <lineage>
        <taxon>Bacteria</taxon>
        <taxon>Bacillati</taxon>
        <taxon>Bacillota</taxon>
        <taxon>Clostridia</taxon>
        <taxon>Lachnospirales</taxon>
        <taxon>Lachnospiraceae</taxon>
        <taxon>Roseburia</taxon>
    </lineage>
</organism>
<evidence type="ECO:0000313" key="2">
    <source>
        <dbReference type="EMBL" id="CUN10932.1"/>
    </source>
</evidence>
<proteinExistence type="predicted"/>
<dbReference type="Proteomes" id="UP000284051">
    <property type="component" value="Unassembled WGS sequence"/>
</dbReference>
<dbReference type="STRING" id="166486.ERS852572_01954"/>
<name>A0A173U797_9FIRM</name>
<dbReference type="RefSeq" id="WP_055194401.1">
    <property type="nucleotide sequence ID" value="NZ_CABIYH010000013.1"/>
</dbReference>
<gene>
    <name evidence="3" type="ORF">DW264_18240</name>
    <name evidence="2" type="ORF">ERS852572_01954</name>
</gene>
<dbReference type="OrthoDB" id="5878625at2"/>
<feature type="domain" description="Prenylated flavin chaperone LpdD-like" evidence="1">
    <location>
        <begin position="16"/>
        <end position="111"/>
    </location>
</feature>
<evidence type="ECO:0000313" key="3">
    <source>
        <dbReference type="EMBL" id="RHG24494.1"/>
    </source>
</evidence>
<evidence type="ECO:0000259" key="1">
    <source>
        <dbReference type="Pfam" id="PF21758"/>
    </source>
</evidence>
<dbReference type="AlphaFoldDB" id="A0A173U797"/>
<protein>
    <recommendedName>
        <fullName evidence="1">Prenylated flavin chaperone LpdD-like domain-containing protein</fullName>
    </recommendedName>
</protein>